<comment type="caution">
    <text evidence="7">The sequence shown here is derived from an EMBL/GenBank/DDBJ whole genome shotgun (WGS) entry which is preliminary data.</text>
</comment>
<dbReference type="Pfam" id="PF00440">
    <property type="entry name" value="TetR_N"/>
    <property type="match status" value="1"/>
</dbReference>
<evidence type="ECO:0000256" key="1">
    <source>
        <dbReference type="ARBA" id="ARBA00022491"/>
    </source>
</evidence>
<dbReference type="PRINTS" id="PR00400">
    <property type="entry name" value="TETREPRESSOR"/>
</dbReference>
<dbReference type="EMBL" id="RPFW01000001">
    <property type="protein sequence ID" value="TVZ06946.1"/>
    <property type="molecule type" value="Genomic_DNA"/>
</dbReference>
<reference evidence="7 8" key="1">
    <citation type="submission" date="2018-11" db="EMBL/GenBank/DDBJ databases">
        <title>Trebonia kvetii gen.nov., sp.nov., a novel acidophilic actinobacterium, and proposal of the new actinobacterial family Treboniaceae fam. nov.</title>
        <authorList>
            <person name="Rapoport D."/>
            <person name="Sagova-Mareckova M."/>
            <person name="Sedlacek I."/>
            <person name="Provaznik J."/>
            <person name="Kralova S."/>
            <person name="Pavlinic D."/>
            <person name="Benes V."/>
            <person name="Kopecky J."/>
        </authorList>
    </citation>
    <scope>NUCLEOTIDE SEQUENCE [LARGE SCALE GENOMIC DNA]</scope>
    <source>
        <strain evidence="7 8">15Tr583</strain>
    </source>
</reference>
<dbReference type="Pfam" id="PF02909">
    <property type="entry name" value="TetR_C_1"/>
    <property type="match status" value="1"/>
</dbReference>
<feature type="domain" description="HTH tetR-type" evidence="6">
    <location>
        <begin position="41"/>
        <end position="101"/>
    </location>
</feature>
<dbReference type="InterPro" id="IPR003012">
    <property type="entry name" value="Tet_transcr_reg_TetR"/>
</dbReference>
<dbReference type="SUPFAM" id="SSF48498">
    <property type="entry name" value="Tetracyclin repressor-like, C-terminal domain"/>
    <property type="match status" value="1"/>
</dbReference>
<dbReference type="Proteomes" id="UP000460272">
    <property type="component" value="Unassembled WGS sequence"/>
</dbReference>
<dbReference type="PROSITE" id="PS50977">
    <property type="entry name" value="HTH_TETR_2"/>
    <property type="match status" value="1"/>
</dbReference>
<dbReference type="PANTHER" id="PTHR30055">
    <property type="entry name" value="HTH-TYPE TRANSCRIPTIONAL REGULATOR RUTR"/>
    <property type="match status" value="1"/>
</dbReference>
<evidence type="ECO:0000256" key="2">
    <source>
        <dbReference type="ARBA" id="ARBA00023015"/>
    </source>
</evidence>
<evidence type="ECO:0000256" key="3">
    <source>
        <dbReference type="ARBA" id="ARBA00023125"/>
    </source>
</evidence>
<keyword evidence="2" id="KW-0805">Transcription regulation</keyword>
<dbReference type="GO" id="GO:0045892">
    <property type="term" value="P:negative regulation of DNA-templated transcription"/>
    <property type="evidence" value="ECO:0007669"/>
    <property type="project" value="InterPro"/>
</dbReference>
<evidence type="ECO:0000256" key="5">
    <source>
        <dbReference type="PROSITE-ProRule" id="PRU00335"/>
    </source>
</evidence>
<keyword evidence="8" id="KW-1185">Reference proteome</keyword>
<dbReference type="AlphaFoldDB" id="A0A6P2C9B4"/>
<keyword evidence="4" id="KW-0804">Transcription</keyword>
<dbReference type="GO" id="GO:0000976">
    <property type="term" value="F:transcription cis-regulatory region binding"/>
    <property type="evidence" value="ECO:0007669"/>
    <property type="project" value="TreeGrafter"/>
</dbReference>
<dbReference type="InterPro" id="IPR036271">
    <property type="entry name" value="Tet_transcr_reg_TetR-rel_C_sf"/>
</dbReference>
<feature type="DNA-binding region" description="H-T-H motif" evidence="5">
    <location>
        <begin position="64"/>
        <end position="83"/>
    </location>
</feature>
<evidence type="ECO:0000313" key="8">
    <source>
        <dbReference type="Proteomes" id="UP000460272"/>
    </source>
</evidence>
<sequence length="261" mass="28325">MCSLPILPCTPYSCQVTSSRQPARVAGTVGDQPPDEGERVRLTRAAVVDRALALADASGLESLTIRKLATELGVTPMALYWHFRGKDELLEGLAERVWSEIDIAAIDRTAPWTDQLRGLLVSLLTVLRAHPAAAQLLASSEKLNNESALNATEFTLDILRTAGFSPLDASAIARSALWTGLMLVMSEPGIELIDEAARTELQRKKQVTLAMLPPARYPRLVECAIPMTACDDPELHYQFGVEMFMAGVTSLAAIRAAQQAE</sequence>
<dbReference type="GO" id="GO:0046677">
    <property type="term" value="P:response to antibiotic"/>
    <property type="evidence" value="ECO:0007669"/>
    <property type="project" value="InterPro"/>
</dbReference>
<protein>
    <submittedName>
        <fullName evidence="7">TetR family transcriptional regulator</fullName>
    </submittedName>
</protein>
<dbReference type="InterPro" id="IPR009057">
    <property type="entry name" value="Homeodomain-like_sf"/>
</dbReference>
<proteinExistence type="predicted"/>
<dbReference type="Gene3D" id="1.10.357.10">
    <property type="entry name" value="Tetracycline Repressor, domain 2"/>
    <property type="match status" value="1"/>
</dbReference>
<dbReference type="InterPro" id="IPR050109">
    <property type="entry name" value="HTH-type_TetR-like_transc_reg"/>
</dbReference>
<dbReference type="InterPro" id="IPR001647">
    <property type="entry name" value="HTH_TetR"/>
</dbReference>
<accession>A0A6P2C9B4</accession>
<dbReference type="OrthoDB" id="329481at2"/>
<keyword evidence="1" id="KW-0678">Repressor</keyword>
<evidence type="ECO:0000259" key="6">
    <source>
        <dbReference type="PROSITE" id="PS50977"/>
    </source>
</evidence>
<keyword evidence="3 5" id="KW-0238">DNA-binding</keyword>
<dbReference type="InterPro" id="IPR004111">
    <property type="entry name" value="Repressor_TetR_C"/>
</dbReference>
<dbReference type="PRINTS" id="PR00455">
    <property type="entry name" value="HTHTETR"/>
</dbReference>
<evidence type="ECO:0000313" key="7">
    <source>
        <dbReference type="EMBL" id="TVZ06946.1"/>
    </source>
</evidence>
<dbReference type="PANTHER" id="PTHR30055:SF151">
    <property type="entry name" value="TRANSCRIPTIONAL REGULATORY PROTEIN"/>
    <property type="match status" value="1"/>
</dbReference>
<dbReference type="GO" id="GO:0003700">
    <property type="term" value="F:DNA-binding transcription factor activity"/>
    <property type="evidence" value="ECO:0007669"/>
    <property type="project" value="TreeGrafter"/>
</dbReference>
<gene>
    <name evidence="7" type="ORF">EAS64_06335</name>
</gene>
<organism evidence="7 8">
    <name type="scientific">Trebonia kvetii</name>
    <dbReference type="NCBI Taxonomy" id="2480626"/>
    <lineage>
        <taxon>Bacteria</taxon>
        <taxon>Bacillati</taxon>
        <taxon>Actinomycetota</taxon>
        <taxon>Actinomycetes</taxon>
        <taxon>Streptosporangiales</taxon>
        <taxon>Treboniaceae</taxon>
        <taxon>Trebonia</taxon>
    </lineage>
</organism>
<dbReference type="SUPFAM" id="SSF46689">
    <property type="entry name" value="Homeodomain-like"/>
    <property type="match status" value="1"/>
</dbReference>
<evidence type="ECO:0000256" key="4">
    <source>
        <dbReference type="ARBA" id="ARBA00023163"/>
    </source>
</evidence>
<name>A0A6P2C9B4_9ACTN</name>